<keyword evidence="3" id="KW-0804">Transcription</keyword>
<dbReference type="InterPro" id="IPR036390">
    <property type="entry name" value="WH_DNA-bd_sf"/>
</dbReference>
<dbReference type="Gene3D" id="3.40.1410.10">
    <property type="entry name" value="Chorismate lyase-like"/>
    <property type="match status" value="1"/>
</dbReference>
<dbReference type="GO" id="GO:0045892">
    <property type="term" value="P:negative regulation of DNA-templated transcription"/>
    <property type="evidence" value="ECO:0007669"/>
    <property type="project" value="TreeGrafter"/>
</dbReference>
<protein>
    <submittedName>
        <fullName evidence="5">GntR family transcriptional regulator</fullName>
    </submittedName>
</protein>
<keyword evidence="2" id="KW-0238">DNA-binding</keyword>
<evidence type="ECO:0000256" key="2">
    <source>
        <dbReference type="ARBA" id="ARBA00023125"/>
    </source>
</evidence>
<evidence type="ECO:0000313" key="6">
    <source>
        <dbReference type="Proteomes" id="UP000253868"/>
    </source>
</evidence>
<dbReference type="KEGG" id="spad:DVK44_29635"/>
<proteinExistence type="predicted"/>
<evidence type="ECO:0000256" key="1">
    <source>
        <dbReference type="ARBA" id="ARBA00023015"/>
    </source>
</evidence>
<dbReference type="Pfam" id="PF00392">
    <property type="entry name" value="GntR"/>
    <property type="match status" value="1"/>
</dbReference>
<dbReference type="Pfam" id="PF07702">
    <property type="entry name" value="UTRA"/>
    <property type="match status" value="1"/>
</dbReference>
<evidence type="ECO:0000256" key="3">
    <source>
        <dbReference type="ARBA" id="ARBA00023163"/>
    </source>
</evidence>
<reference evidence="6" key="1">
    <citation type="submission" date="2018-07" db="EMBL/GenBank/DDBJ databases">
        <authorList>
            <person name="Zhao J."/>
        </authorList>
    </citation>
    <scope>NUCLEOTIDE SEQUENCE [LARGE SCALE GENOMIC DNA]</scope>
    <source>
        <strain evidence="6">GSSD-12</strain>
    </source>
</reference>
<accession>A0A345HWU1</accession>
<evidence type="ECO:0000259" key="4">
    <source>
        <dbReference type="PROSITE" id="PS50949"/>
    </source>
</evidence>
<organism evidence="5 6">
    <name type="scientific">Streptomyces paludis</name>
    <dbReference type="NCBI Taxonomy" id="2282738"/>
    <lineage>
        <taxon>Bacteria</taxon>
        <taxon>Bacillati</taxon>
        <taxon>Actinomycetota</taxon>
        <taxon>Actinomycetes</taxon>
        <taxon>Kitasatosporales</taxon>
        <taxon>Streptomycetaceae</taxon>
        <taxon>Streptomyces</taxon>
    </lineage>
</organism>
<keyword evidence="1" id="KW-0805">Transcription regulation</keyword>
<dbReference type="PANTHER" id="PTHR44846:SF17">
    <property type="entry name" value="GNTR-FAMILY TRANSCRIPTIONAL REGULATOR"/>
    <property type="match status" value="1"/>
</dbReference>
<name>A0A345HWU1_9ACTN</name>
<dbReference type="EMBL" id="CP031194">
    <property type="protein sequence ID" value="AXG81165.1"/>
    <property type="molecule type" value="Genomic_DNA"/>
</dbReference>
<keyword evidence="6" id="KW-1185">Reference proteome</keyword>
<dbReference type="CDD" id="cd07377">
    <property type="entry name" value="WHTH_GntR"/>
    <property type="match status" value="1"/>
</dbReference>
<dbReference type="SUPFAM" id="SSF46785">
    <property type="entry name" value="Winged helix' DNA-binding domain"/>
    <property type="match status" value="1"/>
</dbReference>
<dbReference type="PROSITE" id="PS50949">
    <property type="entry name" value="HTH_GNTR"/>
    <property type="match status" value="1"/>
</dbReference>
<dbReference type="InterPro" id="IPR000524">
    <property type="entry name" value="Tscrpt_reg_HTH_GntR"/>
</dbReference>
<dbReference type="GO" id="GO:0003700">
    <property type="term" value="F:DNA-binding transcription factor activity"/>
    <property type="evidence" value="ECO:0007669"/>
    <property type="project" value="InterPro"/>
</dbReference>
<evidence type="ECO:0000313" key="5">
    <source>
        <dbReference type="EMBL" id="AXG81165.1"/>
    </source>
</evidence>
<dbReference type="GO" id="GO:0003677">
    <property type="term" value="F:DNA binding"/>
    <property type="evidence" value="ECO:0007669"/>
    <property type="project" value="UniProtKB-KW"/>
</dbReference>
<sequence>MTTPNVRIAEHYRQLIRDGALSPGDQLPPVRVMSEEHGAATATVRAAMGWLRTEGWIVTTQRGSFVADRPANTATPADRLERIRRTGSVLGKGETKRVLSAGPVVPPLYVAEAFDQDPGGQLIRREYLVGTGQTRLMLEVDWLPAAFAELVPDVLSTAPGAGNDLLQQIERATGRRVAHGRDAMHSRTADAREASHLNIATGDPILAGAHEWSDAEGVIVYGEWCLPQRLTIGYEYKI</sequence>
<dbReference type="Proteomes" id="UP000253868">
    <property type="component" value="Chromosome"/>
</dbReference>
<dbReference type="InterPro" id="IPR050679">
    <property type="entry name" value="Bact_HTH_transcr_reg"/>
</dbReference>
<dbReference type="Gene3D" id="1.10.10.10">
    <property type="entry name" value="Winged helix-like DNA-binding domain superfamily/Winged helix DNA-binding domain"/>
    <property type="match status" value="1"/>
</dbReference>
<dbReference type="AlphaFoldDB" id="A0A345HWU1"/>
<dbReference type="SMART" id="SM00866">
    <property type="entry name" value="UTRA"/>
    <property type="match status" value="1"/>
</dbReference>
<dbReference type="PANTHER" id="PTHR44846">
    <property type="entry name" value="MANNOSYL-D-GLYCERATE TRANSPORT/METABOLISM SYSTEM REPRESSOR MNGR-RELATED"/>
    <property type="match status" value="1"/>
</dbReference>
<dbReference type="OrthoDB" id="3192286at2"/>
<dbReference type="InterPro" id="IPR028978">
    <property type="entry name" value="Chorismate_lyase_/UTRA_dom_sf"/>
</dbReference>
<gene>
    <name evidence="5" type="ORF">DVK44_29635</name>
</gene>
<feature type="domain" description="HTH gntR-type" evidence="4">
    <location>
        <begin position="2"/>
        <end position="69"/>
    </location>
</feature>
<dbReference type="InterPro" id="IPR036388">
    <property type="entry name" value="WH-like_DNA-bd_sf"/>
</dbReference>
<dbReference type="RefSeq" id="WP_114663706.1">
    <property type="nucleotide sequence ID" value="NZ_CP031194.1"/>
</dbReference>
<dbReference type="InterPro" id="IPR011663">
    <property type="entry name" value="UTRA"/>
</dbReference>
<dbReference type="SUPFAM" id="SSF64288">
    <property type="entry name" value="Chorismate lyase-like"/>
    <property type="match status" value="1"/>
</dbReference>
<dbReference type="SMART" id="SM00345">
    <property type="entry name" value="HTH_GNTR"/>
    <property type="match status" value="1"/>
</dbReference>